<evidence type="ECO:0008006" key="4">
    <source>
        <dbReference type="Google" id="ProtNLM"/>
    </source>
</evidence>
<dbReference type="AlphaFoldDB" id="A0A895YPV7"/>
<keyword evidence="3" id="KW-1185">Reference proteome</keyword>
<dbReference type="PANTHER" id="PTHR35007">
    <property type="entry name" value="INTEGRAL MEMBRANE PROTEIN-RELATED"/>
    <property type="match status" value="1"/>
</dbReference>
<dbReference type="KEGG" id="nhy:JQS43_22900"/>
<organism evidence="2 3">
    <name type="scientific">Natronosporangium hydrolyticum</name>
    <dbReference type="NCBI Taxonomy" id="2811111"/>
    <lineage>
        <taxon>Bacteria</taxon>
        <taxon>Bacillati</taxon>
        <taxon>Actinomycetota</taxon>
        <taxon>Actinomycetes</taxon>
        <taxon>Micromonosporales</taxon>
        <taxon>Micromonosporaceae</taxon>
        <taxon>Natronosporangium</taxon>
    </lineage>
</organism>
<keyword evidence="1" id="KW-1133">Transmembrane helix</keyword>
<dbReference type="EMBL" id="CP070499">
    <property type="protein sequence ID" value="QSB17519.1"/>
    <property type="molecule type" value="Genomic_DNA"/>
</dbReference>
<keyword evidence="1" id="KW-0472">Membrane</keyword>
<name>A0A895YPV7_9ACTN</name>
<dbReference type="Proteomes" id="UP000662857">
    <property type="component" value="Chromosome"/>
</dbReference>
<evidence type="ECO:0000256" key="1">
    <source>
        <dbReference type="SAM" id="Phobius"/>
    </source>
</evidence>
<feature type="transmembrane region" description="Helical" evidence="1">
    <location>
        <begin position="6"/>
        <end position="35"/>
    </location>
</feature>
<keyword evidence="1" id="KW-0812">Transmembrane</keyword>
<sequence length="210" mass="20690">MVAAPALAGVLAAPLGGPVAAAVVAAYTAVAVWAVRRRTRQRQQADRRATVLDLLSSAAADLRAGLPAQTALAELAPLARPGSPAPSAAAVPASVQSLVARIWAAVALAEATGAPAAEVLERIEVDARGDDRAAAGAAAQVAGARATSWLLAVLPLAGLGLGYTIGADPLPVLLHTPVGAACAAGALLLQLGGLAWTGRIVRPPTVAGAR</sequence>
<protein>
    <recommendedName>
        <fullName evidence="4">Tight adherence protein B</fullName>
    </recommendedName>
</protein>
<evidence type="ECO:0000313" key="3">
    <source>
        <dbReference type="Proteomes" id="UP000662857"/>
    </source>
</evidence>
<proteinExistence type="predicted"/>
<reference evidence="2" key="1">
    <citation type="submission" date="2021-02" db="EMBL/GenBank/DDBJ databases">
        <title>Natrosporangium hydrolyticum gen. nov., sp. nov, a haloalkaliphilic actinobacterium from a soda solonchak soil.</title>
        <authorList>
            <person name="Sorokin D.Y."/>
            <person name="Khijniak T.V."/>
            <person name="Zakharycheva A.P."/>
            <person name="Boueva O.V."/>
            <person name="Ariskina E.V."/>
            <person name="Hahnke R.L."/>
            <person name="Bunk B."/>
            <person name="Sproer C."/>
            <person name="Schumann P."/>
            <person name="Evtushenko L.I."/>
            <person name="Kublanov I.V."/>
        </authorList>
    </citation>
    <scope>NUCLEOTIDE SEQUENCE</scope>
    <source>
        <strain evidence="2">DSM 106523</strain>
    </source>
</reference>
<evidence type="ECO:0000313" key="2">
    <source>
        <dbReference type="EMBL" id="QSB17519.1"/>
    </source>
</evidence>
<feature type="transmembrane region" description="Helical" evidence="1">
    <location>
        <begin position="149"/>
        <end position="166"/>
    </location>
</feature>
<gene>
    <name evidence="2" type="ORF">JQS43_22900</name>
</gene>
<dbReference type="PANTHER" id="PTHR35007:SF4">
    <property type="entry name" value="CONSERVED TRANSMEMBRANE PROTEIN-RELATED"/>
    <property type="match status" value="1"/>
</dbReference>
<accession>A0A895YPV7</accession>
<feature type="transmembrane region" description="Helical" evidence="1">
    <location>
        <begin position="172"/>
        <end position="196"/>
    </location>
</feature>